<feature type="signal peptide" evidence="1">
    <location>
        <begin position="1"/>
        <end position="19"/>
    </location>
</feature>
<evidence type="ECO:0000313" key="2">
    <source>
        <dbReference type="EMBL" id="CCX04337.1"/>
    </source>
</evidence>
<evidence type="ECO:0000313" key="3">
    <source>
        <dbReference type="Proteomes" id="UP000018144"/>
    </source>
</evidence>
<dbReference type="EMBL" id="HF935199">
    <property type="protein sequence ID" value="CCX04337.1"/>
    <property type="molecule type" value="Genomic_DNA"/>
</dbReference>
<dbReference type="Proteomes" id="UP000018144">
    <property type="component" value="Unassembled WGS sequence"/>
</dbReference>
<dbReference type="AlphaFoldDB" id="U4KU08"/>
<keyword evidence="1" id="KW-0732">Signal</keyword>
<sequence length="215" mass="22603">MLPLRSALTLILSAALVPAHVTHPSARSDPLLTSTLSHLSSQHNHMTPFASSSSFMALSGWVPFPSDASAEPSSSSSSSAAADYYRCTLEPSLSPTIKESEDSAKLLLTTKKGSKCTSITNNVQWCTRLSFSGRSNTSVCGPIGFFVDCHLAAERFLQLVKLCNNGQRSDGMIYMANERVTLVNCFAIPGQAVTGAPGSVDGVDGEGVQGVEGGM</sequence>
<protein>
    <submittedName>
        <fullName evidence="2">Uncharacterized protein</fullName>
    </submittedName>
</protein>
<keyword evidence="3" id="KW-1185">Reference proteome</keyword>
<dbReference type="OrthoDB" id="10452045at2759"/>
<proteinExistence type="predicted"/>
<reference evidence="2 3" key="1">
    <citation type="journal article" date="2013" name="PLoS Genet.">
        <title>The genome and development-dependent transcriptomes of Pyronema confluens: a window into fungal evolution.</title>
        <authorList>
            <person name="Traeger S."/>
            <person name="Altegoer F."/>
            <person name="Freitag M."/>
            <person name="Gabaldon T."/>
            <person name="Kempken F."/>
            <person name="Kumar A."/>
            <person name="Marcet-Houben M."/>
            <person name="Poggeler S."/>
            <person name="Stajich J.E."/>
            <person name="Nowrousian M."/>
        </authorList>
    </citation>
    <scope>NUCLEOTIDE SEQUENCE [LARGE SCALE GENOMIC DNA]</scope>
    <source>
        <strain evidence="3">CBS 100304</strain>
        <tissue evidence="2">Vegetative mycelium</tissue>
    </source>
</reference>
<evidence type="ECO:0000256" key="1">
    <source>
        <dbReference type="SAM" id="SignalP"/>
    </source>
</evidence>
<organism evidence="2 3">
    <name type="scientific">Pyronema omphalodes (strain CBS 100304)</name>
    <name type="common">Pyronema confluens</name>
    <dbReference type="NCBI Taxonomy" id="1076935"/>
    <lineage>
        <taxon>Eukaryota</taxon>
        <taxon>Fungi</taxon>
        <taxon>Dikarya</taxon>
        <taxon>Ascomycota</taxon>
        <taxon>Pezizomycotina</taxon>
        <taxon>Pezizomycetes</taxon>
        <taxon>Pezizales</taxon>
        <taxon>Pyronemataceae</taxon>
        <taxon>Pyronema</taxon>
    </lineage>
</organism>
<feature type="chain" id="PRO_5004650749" evidence="1">
    <location>
        <begin position="20"/>
        <end position="215"/>
    </location>
</feature>
<name>U4KU08_PYROM</name>
<gene>
    <name evidence="2" type="ORF">PCON_01885</name>
</gene>
<accession>U4KU08</accession>